<dbReference type="InParanoid" id="A0A4S2MHY8"/>
<protein>
    <submittedName>
        <fullName evidence="2">Uncharacterized protein</fullName>
    </submittedName>
</protein>
<name>A0A4S2MHY8_9PEZI</name>
<evidence type="ECO:0000313" key="2">
    <source>
        <dbReference type="EMBL" id="TGZ76382.1"/>
    </source>
</evidence>
<keyword evidence="3" id="KW-1185">Reference proteome</keyword>
<sequence length="247" mass="26794">MQSLISLLLLLPFTTAVSAPKCTPPALAPITKCLGGSFNACASGLLPIPLSPPSVCHFRLHHLLGCITHCADSPRIALPTCPPYECLPTPKKCYDTCYAASSCVSTPPKAACECNNSIIASCSNRCGLPMPVLAPCPEDEETGKRCYERCRAARTCSVRPRREACECENRGIVECARRCRVPVPPVKLCPRGVGWDCGKVCKTVPNCPQAWPAQCWCELSHRKNCVKCWGGEWDEERESAACKGDII</sequence>
<keyword evidence="1" id="KW-0732">Signal</keyword>
<evidence type="ECO:0000256" key="1">
    <source>
        <dbReference type="SAM" id="SignalP"/>
    </source>
</evidence>
<reference evidence="2 3" key="1">
    <citation type="submission" date="2019-04" db="EMBL/GenBank/DDBJ databases">
        <title>Comparative genomics and transcriptomics to analyze fruiting body development in filamentous ascomycetes.</title>
        <authorList>
            <consortium name="DOE Joint Genome Institute"/>
            <person name="Lutkenhaus R."/>
            <person name="Traeger S."/>
            <person name="Breuer J."/>
            <person name="Kuo A."/>
            <person name="Lipzen A."/>
            <person name="Pangilinan J."/>
            <person name="Dilworth D."/>
            <person name="Sandor L."/>
            <person name="Poggeler S."/>
            <person name="Barry K."/>
            <person name="Grigoriev I.V."/>
            <person name="Nowrousian M."/>
        </authorList>
    </citation>
    <scope>NUCLEOTIDE SEQUENCE [LARGE SCALE GENOMIC DNA]</scope>
    <source>
        <strain evidence="2 3">CBS 389.68</strain>
    </source>
</reference>
<dbReference type="EMBL" id="ML220181">
    <property type="protein sequence ID" value="TGZ76382.1"/>
    <property type="molecule type" value="Genomic_DNA"/>
</dbReference>
<dbReference type="AlphaFoldDB" id="A0A4S2MHY8"/>
<feature type="signal peptide" evidence="1">
    <location>
        <begin position="1"/>
        <end position="18"/>
    </location>
</feature>
<proteinExistence type="predicted"/>
<feature type="chain" id="PRO_5020321527" evidence="1">
    <location>
        <begin position="19"/>
        <end position="247"/>
    </location>
</feature>
<dbReference type="Proteomes" id="UP000298138">
    <property type="component" value="Unassembled WGS sequence"/>
</dbReference>
<organism evidence="2 3">
    <name type="scientific">Ascodesmis nigricans</name>
    <dbReference type="NCBI Taxonomy" id="341454"/>
    <lineage>
        <taxon>Eukaryota</taxon>
        <taxon>Fungi</taxon>
        <taxon>Dikarya</taxon>
        <taxon>Ascomycota</taxon>
        <taxon>Pezizomycotina</taxon>
        <taxon>Pezizomycetes</taxon>
        <taxon>Pezizales</taxon>
        <taxon>Ascodesmidaceae</taxon>
        <taxon>Ascodesmis</taxon>
    </lineage>
</organism>
<gene>
    <name evidence="2" type="ORF">EX30DRAFT_367433</name>
</gene>
<evidence type="ECO:0000313" key="3">
    <source>
        <dbReference type="Proteomes" id="UP000298138"/>
    </source>
</evidence>
<accession>A0A4S2MHY8</accession>